<dbReference type="PROSITE" id="PS50893">
    <property type="entry name" value="ABC_TRANSPORTER_2"/>
    <property type="match status" value="2"/>
</dbReference>
<dbReference type="GO" id="GO:0140359">
    <property type="term" value="F:ABC-type transporter activity"/>
    <property type="evidence" value="ECO:0007669"/>
    <property type="project" value="InterPro"/>
</dbReference>
<keyword evidence="8" id="KW-0843">Virulence</keyword>
<dbReference type="GO" id="GO:0016887">
    <property type="term" value="F:ATP hydrolysis activity"/>
    <property type="evidence" value="ECO:0007669"/>
    <property type="project" value="InterPro"/>
</dbReference>
<protein>
    <recommendedName>
        <fullName evidence="16">ABC transporter</fullName>
    </recommendedName>
</protein>
<evidence type="ECO:0000256" key="7">
    <source>
        <dbReference type="ARBA" id="ARBA00022989"/>
    </source>
</evidence>
<dbReference type="SUPFAM" id="SSF90123">
    <property type="entry name" value="ABC transporter transmembrane region"/>
    <property type="match status" value="2"/>
</dbReference>
<evidence type="ECO:0000259" key="13">
    <source>
        <dbReference type="PROSITE" id="PS50929"/>
    </source>
</evidence>
<dbReference type="CDD" id="cd18597">
    <property type="entry name" value="ABC_6TM_YOR1_D1_like"/>
    <property type="match status" value="1"/>
</dbReference>
<dbReference type="FunFam" id="1.20.1560.10:FF:000010">
    <property type="entry name" value="Multidrug resistance-associated ABC transporter"/>
    <property type="match status" value="1"/>
</dbReference>
<dbReference type="SMART" id="SM00382">
    <property type="entry name" value="AAA"/>
    <property type="match status" value="2"/>
</dbReference>
<feature type="compositionally biased region" description="Basic and acidic residues" evidence="10">
    <location>
        <begin position="1"/>
        <end position="13"/>
    </location>
</feature>
<keyword evidence="6" id="KW-0067">ATP-binding</keyword>
<dbReference type="SUPFAM" id="SSF52540">
    <property type="entry name" value="P-loop containing nucleoside triphosphate hydrolases"/>
    <property type="match status" value="2"/>
</dbReference>
<dbReference type="Pfam" id="PF00005">
    <property type="entry name" value="ABC_tran"/>
    <property type="match status" value="2"/>
</dbReference>
<evidence type="ECO:0000256" key="10">
    <source>
        <dbReference type="SAM" id="MobiDB-lite"/>
    </source>
</evidence>
<keyword evidence="9 11" id="KW-0472">Membrane</keyword>
<feature type="domain" description="ABC transmembrane type-1" evidence="13">
    <location>
        <begin position="863"/>
        <end position="1138"/>
    </location>
</feature>
<dbReference type="InterPro" id="IPR017871">
    <property type="entry name" value="ABC_transporter-like_CS"/>
</dbReference>
<feature type="transmembrane region" description="Helical" evidence="11">
    <location>
        <begin position="1087"/>
        <end position="1107"/>
    </location>
</feature>
<keyword evidence="7 11" id="KW-1133">Transmembrane helix</keyword>
<feature type="transmembrane region" description="Helical" evidence="11">
    <location>
        <begin position="427"/>
        <end position="449"/>
    </location>
</feature>
<evidence type="ECO:0000313" key="14">
    <source>
        <dbReference type="EMBL" id="KIM20980.1"/>
    </source>
</evidence>
<dbReference type="Pfam" id="PF00664">
    <property type="entry name" value="ABC_membrane"/>
    <property type="match status" value="2"/>
</dbReference>
<evidence type="ECO:0000256" key="9">
    <source>
        <dbReference type="ARBA" id="ARBA00023136"/>
    </source>
</evidence>
<feature type="domain" description="ABC transmembrane type-1" evidence="13">
    <location>
        <begin position="197"/>
        <end position="486"/>
    </location>
</feature>
<comment type="subcellular location">
    <subcellularLocation>
        <location evidence="1">Membrane</location>
        <topology evidence="1">Multi-pass membrane protein</topology>
    </subcellularLocation>
</comment>
<dbReference type="InterPro" id="IPR011527">
    <property type="entry name" value="ABC1_TM_dom"/>
</dbReference>
<dbReference type="CDD" id="cd03250">
    <property type="entry name" value="ABCC_MRP_domain1"/>
    <property type="match status" value="1"/>
</dbReference>
<dbReference type="InterPro" id="IPR003593">
    <property type="entry name" value="AAA+_ATPase"/>
</dbReference>
<dbReference type="GO" id="GO:0005524">
    <property type="term" value="F:ATP binding"/>
    <property type="evidence" value="ECO:0007669"/>
    <property type="project" value="UniProtKB-KW"/>
</dbReference>
<dbReference type="InterPro" id="IPR003439">
    <property type="entry name" value="ABC_transporter-like_ATP-bd"/>
</dbReference>
<dbReference type="CDD" id="cd03244">
    <property type="entry name" value="ABCC_MRP_domain2"/>
    <property type="match status" value="1"/>
</dbReference>
<feature type="region of interest" description="Disordered" evidence="10">
    <location>
        <begin position="1"/>
        <end position="33"/>
    </location>
</feature>
<evidence type="ECO:0000256" key="6">
    <source>
        <dbReference type="ARBA" id="ARBA00022840"/>
    </source>
</evidence>
<dbReference type="CDD" id="cd18606">
    <property type="entry name" value="ABC_6TM_YOR1_D2_like"/>
    <property type="match status" value="1"/>
</dbReference>
<accession>A0A0C3A8L4</accession>
<name>A0A0C3A8L4_SERVB</name>
<dbReference type="EMBL" id="KN824398">
    <property type="protein sequence ID" value="KIM20980.1"/>
    <property type="molecule type" value="Genomic_DNA"/>
</dbReference>
<organism evidence="14 15">
    <name type="scientific">Serendipita vermifera MAFF 305830</name>
    <dbReference type="NCBI Taxonomy" id="933852"/>
    <lineage>
        <taxon>Eukaryota</taxon>
        <taxon>Fungi</taxon>
        <taxon>Dikarya</taxon>
        <taxon>Basidiomycota</taxon>
        <taxon>Agaricomycotina</taxon>
        <taxon>Agaricomycetes</taxon>
        <taxon>Sebacinales</taxon>
        <taxon>Serendipitaceae</taxon>
        <taxon>Serendipita</taxon>
    </lineage>
</organism>
<dbReference type="InterPro" id="IPR027417">
    <property type="entry name" value="P-loop_NTPase"/>
</dbReference>
<dbReference type="PANTHER" id="PTHR24223:SF456">
    <property type="entry name" value="MULTIDRUG RESISTANCE-ASSOCIATED PROTEIN LETHAL(2)03659"/>
    <property type="match status" value="1"/>
</dbReference>
<feature type="transmembrane region" description="Helical" evidence="11">
    <location>
        <begin position="857"/>
        <end position="874"/>
    </location>
</feature>
<evidence type="ECO:0000256" key="2">
    <source>
        <dbReference type="ARBA" id="ARBA00009726"/>
    </source>
</evidence>
<sequence>MTLEEKQGAREDPTLETGNQLNPEKSTKRTGRLHWDLDEGDEHVRYRRKWFQIWLPRTKPAPAPSSLDDARTIPLATASIISVLTYQWLSPIMTLGYQRALQATDLWKMDESREASTLTDRFDEAWARRCKAADEWNSRLEKGEIHPPLRLKAVWTIAALSGGPRVEDKVRAWQLGDGKAEASIALALNGVLGWEFWAGGIFKVIGDTAQLMGPLIAKALINFGAARAAAVSAGEPLPSLGPGIGMAIGLFLLTICSSICQHQFFWRSMSTGVLARTTLIGSLYKRGLSLTPRERTIHPGSALVNHMSTDISRVDFAAQWFHAVWTAPIQVTICLILLLLQMGPSALAGFALFVLIIPIQERAMTLQLKTRKGSMKWTDMRAKLLQELLGAMRIIKYFCYEVPYLTRIGSIRANELRGIRKILIIRAANLAVAFSIPGIAAMLGLITYALAGRDFTPSIVFPSLALYNILRQPLLFLPRALSATADAKNALARLQTTFRAQLMEETGLPIDPSLKLALDAENVTFEWEQTAERPDEGKSKGSKHTHKKQEKPNAWNKSKTAGTLTPHTPFSVRDLTLKIPRGKLYAMVGPVGSGKSSILSGLLGEMKKTSGYVKFGGKVAYCSQVAWIQNATVRDNILFGGEWDEEAYWNAVKNASLMTDLELLPDGDLTEIGEKGINLSGGQKQRINIARALYANADIILMDDPLSAVDAHVGKSIFEHAILGLRNQGKSILLVTHALHFAPLTDYVYTIEGGRIAEEGTHDDLIKKEGPFSKLMKEFGGESTTEEESTPDPDVKAQEARDAEFQGSGKGPYKLSQAVGKAAGTGKLEGRLIQSEKRTVGSLSSSVYFAYMGASKGWLTMPIIGVMAVLMQASSVMNNYTLVWWQENAFGWAIGYYMALYAALGVAQAVFTFGLGGSMGWQSYLASKNLHHGSIQRIFYAPMSFFDTTPLGRILGVFGKDIDTIDNLLSDSMRMFSLAIANVVGAVIIITVFLYYFIIAVVVISLGYSYFSAYYRESAREMKRLDSSLRSLLYSHFAESLSGLATIRAYGETKRFIRDDHYFIDLENRALYLTITNQRWLSVRLDLMGGIVVFAVGIMCAVGINGISPAQIGLILSYTTQLTQLFGMLTRQSAEVENNLNAVERVVQYARSDMIAQEASHEPTGYPLPEKWPQTGTVELDNVVMSYRTGLPPVLKGISMHIKDGEKIGVVGRTGAGKTSLITALYRLQELSSGSIKLDGVDASKIGLRDLRSKMAIIPQEPVLFQGTIRSNLDPFSEYDDAHLNDALRRAHLIDTGASTPIKAKPPPTIIIGDAPDVVRDVEKDDADVDGEVTAPPTPRTRFSLDSGVDAEGANFSVGERSLLSLARALVRDARVICLDEATASVDLVTDGQIQLTIQKEFRGVTLICVAHRLRTILSYDRICVMDAGRIAELGPPEELFENVGGIFRGMCDRSSISAEDIRAAVKSRELM</sequence>
<evidence type="ECO:0008006" key="16">
    <source>
        <dbReference type="Google" id="ProtNLM"/>
    </source>
</evidence>
<evidence type="ECO:0000256" key="5">
    <source>
        <dbReference type="ARBA" id="ARBA00022741"/>
    </source>
</evidence>
<keyword evidence="4 11" id="KW-0812">Transmembrane</keyword>
<feature type="domain" description="ABC transporter" evidence="12">
    <location>
        <begin position="1178"/>
        <end position="1453"/>
    </location>
</feature>
<dbReference type="Gene3D" id="3.40.50.300">
    <property type="entry name" value="P-loop containing nucleotide triphosphate hydrolases"/>
    <property type="match status" value="2"/>
</dbReference>
<dbReference type="PROSITE" id="PS00211">
    <property type="entry name" value="ABC_TRANSPORTER_1"/>
    <property type="match status" value="2"/>
</dbReference>
<feature type="compositionally biased region" description="Basic and acidic residues" evidence="10">
    <location>
        <begin position="793"/>
        <end position="804"/>
    </location>
</feature>
<feature type="transmembrane region" description="Helical" evidence="11">
    <location>
        <begin position="894"/>
        <end position="917"/>
    </location>
</feature>
<feature type="transmembrane region" description="Helical" evidence="11">
    <location>
        <begin position="978"/>
        <end position="1011"/>
    </location>
</feature>
<evidence type="ECO:0000256" key="1">
    <source>
        <dbReference type="ARBA" id="ARBA00004141"/>
    </source>
</evidence>
<reference evidence="14 15" key="1">
    <citation type="submission" date="2014-04" db="EMBL/GenBank/DDBJ databases">
        <authorList>
            <consortium name="DOE Joint Genome Institute"/>
            <person name="Kuo A."/>
            <person name="Zuccaro A."/>
            <person name="Kohler A."/>
            <person name="Nagy L.G."/>
            <person name="Floudas D."/>
            <person name="Copeland A."/>
            <person name="Barry K.W."/>
            <person name="Cichocki N."/>
            <person name="Veneault-Fourrey C."/>
            <person name="LaButti K."/>
            <person name="Lindquist E.A."/>
            <person name="Lipzen A."/>
            <person name="Lundell T."/>
            <person name="Morin E."/>
            <person name="Murat C."/>
            <person name="Sun H."/>
            <person name="Tunlid A."/>
            <person name="Henrissat B."/>
            <person name="Grigoriev I.V."/>
            <person name="Hibbett D.S."/>
            <person name="Martin F."/>
            <person name="Nordberg H.P."/>
            <person name="Cantor M.N."/>
            <person name="Hua S.X."/>
        </authorList>
    </citation>
    <scope>NUCLEOTIDE SEQUENCE [LARGE SCALE GENOMIC DNA]</scope>
    <source>
        <strain evidence="14 15">MAFF 305830</strain>
    </source>
</reference>
<keyword evidence="3" id="KW-0813">Transport</keyword>
<keyword evidence="5" id="KW-0547">Nucleotide-binding</keyword>
<evidence type="ECO:0000259" key="12">
    <source>
        <dbReference type="PROSITE" id="PS50893"/>
    </source>
</evidence>
<feature type="transmembrane region" description="Helical" evidence="11">
    <location>
        <begin position="346"/>
        <end position="366"/>
    </location>
</feature>
<dbReference type="HOGENOM" id="CLU_000604_27_1_1"/>
<dbReference type="FunFam" id="1.20.1560.10:FF:000061">
    <property type="entry name" value="ATP-binding cassette transporter YOR1"/>
    <property type="match status" value="1"/>
</dbReference>
<dbReference type="STRING" id="933852.A0A0C3A8L4"/>
<evidence type="ECO:0000256" key="11">
    <source>
        <dbReference type="SAM" id="Phobius"/>
    </source>
</evidence>
<evidence type="ECO:0000256" key="8">
    <source>
        <dbReference type="ARBA" id="ARBA00023026"/>
    </source>
</evidence>
<dbReference type="InterPro" id="IPR050173">
    <property type="entry name" value="ABC_transporter_C-like"/>
</dbReference>
<feature type="region of interest" description="Disordered" evidence="10">
    <location>
        <begin position="527"/>
        <end position="563"/>
    </location>
</feature>
<feature type="compositionally biased region" description="Basic and acidic residues" evidence="10">
    <location>
        <begin position="530"/>
        <end position="539"/>
    </location>
</feature>
<feature type="compositionally biased region" description="Basic residues" evidence="10">
    <location>
        <begin position="540"/>
        <end position="549"/>
    </location>
</feature>
<dbReference type="PROSITE" id="PS50929">
    <property type="entry name" value="ABC_TM1F"/>
    <property type="match status" value="2"/>
</dbReference>
<dbReference type="Proteomes" id="UP000054097">
    <property type="component" value="Unassembled WGS sequence"/>
</dbReference>
<keyword evidence="15" id="KW-1185">Reference proteome</keyword>
<dbReference type="InterPro" id="IPR036640">
    <property type="entry name" value="ABC1_TM_sf"/>
</dbReference>
<evidence type="ECO:0000256" key="4">
    <source>
        <dbReference type="ARBA" id="ARBA00022692"/>
    </source>
</evidence>
<evidence type="ECO:0000313" key="15">
    <source>
        <dbReference type="Proteomes" id="UP000054097"/>
    </source>
</evidence>
<feature type="region of interest" description="Disordered" evidence="10">
    <location>
        <begin position="779"/>
        <end position="809"/>
    </location>
</feature>
<dbReference type="Gene3D" id="1.20.1560.10">
    <property type="entry name" value="ABC transporter type 1, transmembrane domain"/>
    <property type="match status" value="2"/>
</dbReference>
<comment type="similarity">
    <text evidence="2">Belongs to the ABC transporter superfamily. ABCC family. Conjugate transporter (TC 3.A.1.208) subfamily.</text>
</comment>
<evidence type="ECO:0000256" key="3">
    <source>
        <dbReference type="ARBA" id="ARBA00022448"/>
    </source>
</evidence>
<reference evidence="15" key="2">
    <citation type="submission" date="2015-01" db="EMBL/GenBank/DDBJ databases">
        <title>Evolutionary Origins and Diversification of the Mycorrhizal Mutualists.</title>
        <authorList>
            <consortium name="DOE Joint Genome Institute"/>
            <consortium name="Mycorrhizal Genomics Consortium"/>
            <person name="Kohler A."/>
            <person name="Kuo A."/>
            <person name="Nagy L.G."/>
            <person name="Floudas D."/>
            <person name="Copeland A."/>
            <person name="Barry K.W."/>
            <person name="Cichocki N."/>
            <person name="Veneault-Fourrey C."/>
            <person name="LaButti K."/>
            <person name="Lindquist E.A."/>
            <person name="Lipzen A."/>
            <person name="Lundell T."/>
            <person name="Morin E."/>
            <person name="Murat C."/>
            <person name="Riley R."/>
            <person name="Ohm R."/>
            <person name="Sun H."/>
            <person name="Tunlid A."/>
            <person name="Henrissat B."/>
            <person name="Grigoriev I.V."/>
            <person name="Hibbett D.S."/>
            <person name="Martin F."/>
        </authorList>
    </citation>
    <scope>NUCLEOTIDE SEQUENCE [LARGE SCALE GENOMIC DNA]</scope>
    <source>
        <strain evidence="15">MAFF 305830</strain>
    </source>
</reference>
<gene>
    <name evidence="14" type="ORF">M408DRAFT_29919</name>
</gene>
<proteinExistence type="inferred from homology"/>
<dbReference type="PANTHER" id="PTHR24223">
    <property type="entry name" value="ATP-BINDING CASSETTE SUB-FAMILY C"/>
    <property type="match status" value="1"/>
</dbReference>
<dbReference type="GO" id="GO:0016020">
    <property type="term" value="C:membrane"/>
    <property type="evidence" value="ECO:0007669"/>
    <property type="project" value="UniProtKB-SubCell"/>
</dbReference>
<dbReference type="FunFam" id="3.40.50.300:FF:000997">
    <property type="entry name" value="Multidrug resistance-associated protein 1"/>
    <property type="match status" value="1"/>
</dbReference>
<feature type="domain" description="ABC transporter" evidence="12">
    <location>
        <begin position="552"/>
        <end position="778"/>
    </location>
</feature>
<dbReference type="OrthoDB" id="6500128at2759"/>